<name>A0A6J4TLH8_9ACTN</name>
<feature type="compositionally biased region" description="Pro residues" evidence="1">
    <location>
        <begin position="374"/>
        <end position="383"/>
    </location>
</feature>
<accession>A0A6J4TLH8</accession>
<sequence>DRRRAGTHPRRGGARARRRVVARGELPLRRADLPARQPAPQGAAEGRARQAAAARPLGHHAGADAPVGAHEPGHQGPGPRRDLRHGPRARRAGHRGRGLPGRDVRRGLHGHHRGRGGAAPAVPPVLLPGRDPEPRRAGDAGLHPRGRGARLRARARLRRRLRRPRPGGLLRHRRRGGRDRAARGELALEQVRRPGARRCGAPRPAPQRLQDRQPHRARADAGGRAGRPPARLRPRAPRRRGRRPGAGPRAPGHDARPLHGRHRGDPPARPGGRRAHPPALAHDRPAHAEGLDGPAGGRRQARRGPLPLPPGPAVPARHAARAPEGARGVDALLPPGGALRRGRRGQARAARPRARRPPAHEREPAHERRRGPAGPAPARLPPVRPRRAGSGREHGLGHGDARAVAARRHPRQPGDLPAVRPGRDGVQPPAGGLRGHEPHVDGGDRRVRRQPRGRRAGHGGPQRAPLPGLAGGLPAHGPPRAVLLLRGVHPHRGLDGQPARQVAEDHPRDPVAPAAGVAELPPDLARLAPGPQRLLPPGPRLHRPRGQQEGGDRPRLPAAGRQLPALRGRPLPALAPLHQRDHLGQAARPPVPDDGRGDRALHARDRHLGLGEHGPGPGAGRRPGLRGRHPDARGGRRGGDPARAPARAAGALRERRRPDAPAGRPRAPARPAPRRVRRAVHRGQADRLRLPRLSPAHPRADLPAHEPRQPPRARLQRGGHDHDALRHGHAQRPGPLPARHGRHRPGAGAHRAGGAPAPGDGGRAALRAHPHAPHGRRPGRPARLRVAGRAGGSRRARAPGV</sequence>
<dbReference type="EC" id="4.1.2.22" evidence="2"/>
<feature type="compositionally biased region" description="Basic residues" evidence="1">
    <location>
        <begin position="144"/>
        <end position="177"/>
    </location>
</feature>
<feature type="compositionally biased region" description="Gly residues" evidence="1">
    <location>
        <begin position="611"/>
        <end position="621"/>
    </location>
</feature>
<feature type="compositionally biased region" description="Basic and acidic residues" evidence="1">
    <location>
        <begin position="209"/>
        <end position="221"/>
    </location>
</feature>
<feature type="non-terminal residue" evidence="2">
    <location>
        <position position="1"/>
    </location>
</feature>
<gene>
    <name evidence="2" type="ORF">AVDCRST_MAG13-3781</name>
</gene>
<feature type="compositionally biased region" description="Basic residues" evidence="1">
    <location>
        <begin position="86"/>
        <end position="97"/>
    </location>
</feature>
<feature type="compositionally biased region" description="Basic and acidic residues" evidence="1">
    <location>
        <begin position="698"/>
        <end position="709"/>
    </location>
</feature>
<feature type="compositionally biased region" description="Basic residues" evidence="1">
    <location>
        <begin position="792"/>
        <end position="801"/>
    </location>
</feature>
<feature type="non-terminal residue" evidence="2">
    <location>
        <position position="801"/>
    </location>
</feature>
<dbReference type="AlphaFoldDB" id="A0A6J4TLH8"/>
<evidence type="ECO:0000313" key="2">
    <source>
        <dbReference type="EMBL" id="CAA9526478.1"/>
    </source>
</evidence>
<feature type="compositionally biased region" description="Low complexity" evidence="1">
    <location>
        <begin position="524"/>
        <end position="533"/>
    </location>
</feature>
<protein>
    <submittedName>
        <fullName evidence="2">Xylulose-5-phosphate phosphoketolase @ Fructose-6-phosphate phosphoketolase</fullName>
        <ecNumber evidence="2">4.1.2.22</ecNumber>
        <ecNumber evidence="2">4.1.2.9</ecNumber>
    </submittedName>
</protein>
<feature type="compositionally biased region" description="Basic residues" evidence="1">
    <location>
        <begin position="672"/>
        <end position="681"/>
    </location>
</feature>
<feature type="compositionally biased region" description="Basic residues" evidence="1">
    <location>
        <begin position="230"/>
        <end position="243"/>
    </location>
</feature>
<feature type="compositionally biased region" description="Basic residues" evidence="1">
    <location>
        <begin position="766"/>
        <end position="783"/>
    </location>
</feature>
<dbReference type="GO" id="GO:0050193">
    <property type="term" value="F:phosphoketolase activity"/>
    <property type="evidence" value="ECO:0007669"/>
    <property type="project" value="UniProtKB-EC"/>
</dbReference>
<keyword evidence="2" id="KW-0456">Lyase</keyword>
<feature type="compositionally biased region" description="Basic and acidic residues" evidence="1">
    <location>
        <begin position="281"/>
        <end position="290"/>
    </location>
</feature>
<feature type="compositionally biased region" description="Basic and acidic residues" evidence="1">
    <location>
        <begin position="628"/>
        <end position="640"/>
    </location>
</feature>
<feature type="compositionally biased region" description="Low complexity" evidence="1">
    <location>
        <begin position="461"/>
        <end position="478"/>
    </location>
</feature>
<feature type="compositionally biased region" description="Low complexity" evidence="1">
    <location>
        <begin position="641"/>
        <end position="651"/>
    </location>
</feature>
<feature type="compositionally biased region" description="Basic residues" evidence="1">
    <location>
        <begin position="446"/>
        <end position="457"/>
    </location>
</feature>
<dbReference type="EMBL" id="CADCVO010000586">
    <property type="protein sequence ID" value="CAA9526478.1"/>
    <property type="molecule type" value="Genomic_DNA"/>
</dbReference>
<proteinExistence type="predicted"/>
<feature type="compositionally biased region" description="Basic and acidic residues" evidence="1">
    <location>
        <begin position="390"/>
        <end position="401"/>
    </location>
</feature>
<feature type="compositionally biased region" description="Low complexity" evidence="1">
    <location>
        <begin position="746"/>
        <end position="765"/>
    </location>
</feature>
<feature type="compositionally biased region" description="Basic residues" evidence="1">
    <location>
        <begin position="1"/>
        <end position="21"/>
    </location>
</feature>
<feature type="region of interest" description="Disordered" evidence="1">
    <location>
        <begin position="490"/>
        <end position="559"/>
    </location>
</feature>
<feature type="compositionally biased region" description="Low complexity" evidence="1">
    <location>
        <begin position="197"/>
        <end position="208"/>
    </location>
</feature>
<evidence type="ECO:0000256" key="1">
    <source>
        <dbReference type="SAM" id="MobiDB-lite"/>
    </source>
</evidence>
<feature type="compositionally biased region" description="Basic and acidic residues" evidence="1">
    <location>
        <begin position="591"/>
        <end position="610"/>
    </location>
</feature>
<feature type="region of interest" description="Disordered" evidence="1">
    <location>
        <begin position="1"/>
        <end position="478"/>
    </location>
</feature>
<feature type="compositionally biased region" description="Basic residues" evidence="1">
    <location>
        <begin position="340"/>
        <end position="357"/>
    </location>
</feature>
<feature type="region of interest" description="Disordered" evidence="1">
    <location>
        <begin position="581"/>
        <end position="801"/>
    </location>
</feature>
<organism evidence="2">
    <name type="scientific">uncultured Solirubrobacteraceae bacterium</name>
    <dbReference type="NCBI Taxonomy" id="1162706"/>
    <lineage>
        <taxon>Bacteria</taxon>
        <taxon>Bacillati</taxon>
        <taxon>Actinomycetota</taxon>
        <taxon>Thermoleophilia</taxon>
        <taxon>Solirubrobacterales</taxon>
        <taxon>Solirubrobacteraceae</taxon>
        <taxon>environmental samples</taxon>
    </lineage>
</organism>
<dbReference type="GO" id="GO:0047905">
    <property type="term" value="F:fructose-6-phosphate phosphoketolase activity"/>
    <property type="evidence" value="ECO:0007669"/>
    <property type="project" value="UniProtKB-EC"/>
</dbReference>
<feature type="compositionally biased region" description="Basic and acidic residues" evidence="1">
    <location>
        <begin position="434"/>
        <end position="445"/>
    </location>
</feature>
<reference evidence="2" key="1">
    <citation type="submission" date="2020-02" db="EMBL/GenBank/DDBJ databases">
        <authorList>
            <person name="Meier V. D."/>
        </authorList>
    </citation>
    <scope>NUCLEOTIDE SEQUENCE</scope>
    <source>
        <strain evidence="2">AVDCRST_MAG13</strain>
    </source>
</reference>
<feature type="compositionally biased region" description="Low complexity" evidence="1">
    <location>
        <begin position="38"/>
        <end position="56"/>
    </location>
</feature>
<dbReference type="EC" id="4.1.2.9" evidence="2"/>